<reference evidence="4 5" key="2">
    <citation type="submission" date="2018-11" db="EMBL/GenBank/DDBJ databases">
        <authorList>
            <consortium name="Pathogen Informatics"/>
        </authorList>
    </citation>
    <scope>NUCLEOTIDE SEQUENCE [LARGE SCALE GENOMIC DNA]</scope>
    <source>
        <strain evidence="4 5">NST_G2</strain>
    </source>
</reference>
<feature type="repeat" description="ANK" evidence="3">
    <location>
        <begin position="127"/>
        <end position="159"/>
    </location>
</feature>
<dbReference type="InterPro" id="IPR036770">
    <property type="entry name" value="Ankyrin_rpt-contain_sf"/>
</dbReference>
<sequence>MKASALLLYFCEIRQTADRLPPRDEQNVARGWTTELAKLMIEQGANINQGDMHGRTPLHVAAASDNAEMCTYLVAAGADLEARTNFESHTAVFFAARYDSCAALKVLIQKCKCQFDDLPSAPLRDSRLRTPLFVAAELDRSDAARMLLEFGADVKVRDRDGQTCMVPLITKMAPVAMTALNQFHWTSRSKREQYFRLYELFPPPNDTGDADECDLSYPSLFEVIVDRSHYDLLSHPAITALMDVMWKKFAR</sequence>
<dbReference type="InterPro" id="IPR002110">
    <property type="entry name" value="Ankyrin_rpt"/>
</dbReference>
<dbReference type="EMBL" id="UYSU01035180">
    <property type="protein sequence ID" value="VDL95724.1"/>
    <property type="molecule type" value="Genomic_DNA"/>
</dbReference>
<organism evidence="6">
    <name type="scientific">Schistocephalus solidus</name>
    <name type="common">Tapeworm</name>
    <dbReference type="NCBI Taxonomy" id="70667"/>
    <lineage>
        <taxon>Eukaryota</taxon>
        <taxon>Metazoa</taxon>
        <taxon>Spiralia</taxon>
        <taxon>Lophotrochozoa</taxon>
        <taxon>Platyhelminthes</taxon>
        <taxon>Cestoda</taxon>
        <taxon>Eucestoda</taxon>
        <taxon>Diphyllobothriidea</taxon>
        <taxon>Diphyllobothriidae</taxon>
        <taxon>Schistocephalus</taxon>
    </lineage>
</organism>
<dbReference type="PRINTS" id="PR01415">
    <property type="entry name" value="ANKYRIN"/>
</dbReference>
<evidence type="ECO:0000256" key="2">
    <source>
        <dbReference type="ARBA" id="ARBA00023043"/>
    </source>
</evidence>
<evidence type="ECO:0000313" key="5">
    <source>
        <dbReference type="Proteomes" id="UP000275846"/>
    </source>
</evidence>
<keyword evidence="1" id="KW-0677">Repeat</keyword>
<proteinExistence type="predicted"/>
<keyword evidence="2 3" id="KW-0040">ANK repeat</keyword>
<name>A0A183SYP1_SCHSO</name>
<evidence type="ECO:0000256" key="3">
    <source>
        <dbReference type="PROSITE-ProRule" id="PRU00023"/>
    </source>
</evidence>
<dbReference type="OrthoDB" id="194358at2759"/>
<evidence type="ECO:0000313" key="4">
    <source>
        <dbReference type="EMBL" id="VDL95724.1"/>
    </source>
</evidence>
<dbReference type="WBParaSite" id="SSLN_0000969401-mRNA-1">
    <property type="protein sequence ID" value="SSLN_0000969401-mRNA-1"/>
    <property type="gene ID" value="SSLN_0000969401"/>
</dbReference>
<dbReference type="Proteomes" id="UP000275846">
    <property type="component" value="Unassembled WGS sequence"/>
</dbReference>
<dbReference type="STRING" id="70667.A0A183SYP1"/>
<accession>A0A183SYP1</accession>
<evidence type="ECO:0000313" key="6">
    <source>
        <dbReference type="WBParaSite" id="SSLN_0000969401-mRNA-1"/>
    </source>
</evidence>
<dbReference type="PANTHER" id="PTHR24198:SF165">
    <property type="entry name" value="ANKYRIN REPEAT-CONTAINING PROTEIN-RELATED"/>
    <property type="match status" value="1"/>
</dbReference>
<dbReference type="AlphaFoldDB" id="A0A183SYP1"/>
<protein>
    <submittedName>
        <fullName evidence="6">ANK_REP_REGION domain-containing protein</fullName>
    </submittedName>
</protein>
<dbReference type="PANTHER" id="PTHR24198">
    <property type="entry name" value="ANKYRIN REPEAT AND PROTEIN KINASE DOMAIN-CONTAINING PROTEIN"/>
    <property type="match status" value="1"/>
</dbReference>
<dbReference type="PROSITE" id="PS50088">
    <property type="entry name" value="ANK_REPEAT"/>
    <property type="match status" value="2"/>
</dbReference>
<dbReference type="SUPFAM" id="SSF48403">
    <property type="entry name" value="Ankyrin repeat"/>
    <property type="match status" value="1"/>
</dbReference>
<dbReference type="PROSITE" id="PS50297">
    <property type="entry name" value="ANK_REP_REGION"/>
    <property type="match status" value="2"/>
</dbReference>
<dbReference type="Gene3D" id="1.25.40.20">
    <property type="entry name" value="Ankyrin repeat-containing domain"/>
    <property type="match status" value="1"/>
</dbReference>
<feature type="repeat" description="ANK" evidence="3">
    <location>
        <begin position="53"/>
        <end position="85"/>
    </location>
</feature>
<reference evidence="6" key="1">
    <citation type="submission" date="2016-06" db="UniProtKB">
        <authorList>
            <consortium name="WormBaseParasite"/>
        </authorList>
    </citation>
    <scope>IDENTIFICATION</scope>
</reference>
<dbReference type="SMART" id="SM00248">
    <property type="entry name" value="ANK"/>
    <property type="match status" value="3"/>
</dbReference>
<keyword evidence="5" id="KW-1185">Reference proteome</keyword>
<gene>
    <name evidence="4" type="ORF">SSLN_LOCUS9339</name>
</gene>
<evidence type="ECO:0000256" key="1">
    <source>
        <dbReference type="ARBA" id="ARBA00022737"/>
    </source>
</evidence>
<dbReference type="Pfam" id="PF12796">
    <property type="entry name" value="Ank_2"/>
    <property type="match status" value="2"/>
</dbReference>